<dbReference type="AlphaFoldDB" id="A0A382GAQ1"/>
<sequence length="500" mass="54008">MGETGTPPTYTIAQANAKIEQVTSSFVALSSLDGLTAVMFVDGAGSFWGTQFVALGFAASNAEYQGKYTHSNETWTFDKKITFEGGYTETAITPITFTNATWLSTMKKTFENGPGTEDDHTEVRGLWVWSPDSGKGYDIKKNSIENPTDGSGTNGIIVRTNKTVTPTDFPAELHCVQQCLTAALLNASIQAAVGGAAGATVASPFAEENFGVLKGTSDANEKGRMFPGILATNVKKYTTSGLKVLDAAGTELSVAASVTSESQLKAAKFFWPWDDGASFSQQLSHGIGTGSLLSEADLAKIECKKNTDGTYQDEHPEFDAGAKRYCPDLLMDPSVDVSSWYEVRVGPNSWDRQRFLKDQATSAYVAFTPPTRLYYDVWDETKYGTDAGKTISLDYQGFGELHGIPGEVIDTRTGESKGQFIEEWSQYYRYVQRFMIEPSASGVAPKLSEGGSSTTTYDVKALQGEEWLLKKPSSFTPLTMSGTEADLPAVSVLVDISPNG</sequence>
<feature type="non-terminal residue" evidence="1">
    <location>
        <position position="500"/>
    </location>
</feature>
<name>A0A382GAQ1_9ZZZZ</name>
<proteinExistence type="predicted"/>
<evidence type="ECO:0000313" key="1">
    <source>
        <dbReference type="EMBL" id="SVB72326.1"/>
    </source>
</evidence>
<accession>A0A382GAQ1</accession>
<dbReference type="EMBL" id="UINC01054517">
    <property type="protein sequence ID" value="SVB72326.1"/>
    <property type="molecule type" value="Genomic_DNA"/>
</dbReference>
<protein>
    <submittedName>
        <fullName evidence="1">Uncharacterized protein</fullName>
    </submittedName>
</protein>
<reference evidence="1" key="1">
    <citation type="submission" date="2018-05" db="EMBL/GenBank/DDBJ databases">
        <authorList>
            <person name="Lanie J.A."/>
            <person name="Ng W.-L."/>
            <person name="Kazmierczak K.M."/>
            <person name="Andrzejewski T.M."/>
            <person name="Davidsen T.M."/>
            <person name="Wayne K.J."/>
            <person name="Tettelin H."/>
            <person name="Glass J.I."/>
            <person name="Rusch D."/>
            <person name="Podicherti R."/>
            <person name="Tsui H.-C.T."/>
            <person name="Winkler M.E."/>
        </authorList>
    </citation>
    <scope>NUCLEOTIDE SEQUENCE</scope>
</reference>
<gene>
    <name evidence="1" type="ORF">METZ01_LOCUS225180</name>
</gene>
<organism evidence="1">
    <name type="scientific">marine metagenome</name>
    <dbReference type="NCBI Taxonomy" id="408172"/>
    <lineage>
        <taxon>unclassified sequences</taxon>
        <taxon>metagenomes</taxon>
        <taxon>ecological metagenomes</taxon>
    </lineage>
</organism>